<organism evidence="4 5">
    <name type="scientific">Actinomyces howellii</name>
    <dbReference type="NCBI Taxonomy" id="52771"/>
    <lineage>
        <taxon>Bacteria</taxon>
        <taxon>Bacillati</taxon>
        <taxon>Actinomycetota</taxon>
        <taxon>Actinomycetes</taxon>
        <taxon>Actinomycetales</taxon>
        <taxon>Actinomycetaceae</taxon>
        <taxon>Actinomyces</taxon>
    </lineage>
</organism>
<dbReference type="SUPFAM" id="SSF53474">
    <property type="entry name" value="alpha/beta-Hydrolases"/>
    <property type="match status" value="1"/>
</dbReference>
<dbReference type="Gene3D" id="3.40.50.1820">
    <property type="entry name" value="alpha/beta hydrolase"/>
    <property type="match status" value="1"/>
</dbReference>
<reference evidence="4 5" key="1">
    <citation type="submission" date="2018-12" db="EMBL/GenBank/DDBJ databases">
        <authorList>
            <consortium name="Pathogen Informatics"/>
        </authorList>
    </citation>
    <scope>NUCLEOTIDE SEQUENCE [LARGE SCALE GENOMIC DNA]</scope>
    <source>
        <strain evidence="4 5">NCTC11636</strain>
    </source>
</reference>
<dbReference type="Pfam" id="PF12146">
    <property type="entry name" value="Hydrolase_4"/>
    <property type="match status" value="1"/>
</dbReference>
<evidence type="ECO:0000259" key="2">
    <source>
        <dbReference type="Pfam" id="PF08386"/>
    </source>
</evidence>
<feature type="domain" description="Serine aminopeptidase S33" evidence="3">
    <location>
        <begin position="45"/>
        <end position="157"/>
    </location>
</feature>
<keyword evidence="5" id="KW-1185">Reference proteome</keyword>
<evidence type="ECO:0000313" key="4">
    <source>
        <dbReference type="EMBL" id="VEG27381.1"/>
    </source>
</evidence>
<dbReference type="GO" id="GO:0016740">
    <property type="term" value="F:transferase activity"/>
    <property type="evidence" value="ECO:0007669"/>
    <property type="project" value="UniProtKB-KW"/>
</dbReference>
<comment type="similarity">
    <text evidence="1">Belongs to the AB hydrolase superfamily.</text>
</comment>
<dbReference type="InterPro" id="IPR013595">
    <property type="entry name" value="Pept_S33_TAP-like_C"/>
</dbReference>
<keyword evidence="4" id="KW-0808">Transferase</keyword>
<dbReference type="RefSeq" id="WP_232009881.1">
    <property type="nucleotide sequence ID" value="NZ_LR134350.1"/>
</dbReference>
<accession>A0A448HFS7</accession>
<evidence type="ECO:0000259" key="3">
    <source>
        <dbReference type="Pfam" id="PF12146"/>
    </source>
</evidence>
<name>A0A448HFS7_9ACTO</name>
<dbReference type="Pfam" id="PF08386">
    <property type="entry name" value="Abhydrolase_4"/>
    <property type="match status" value="1"/>
</dbReference>
<evidence type="ECO:0000313" key="5">
    <source>
        <dbReference type="Proteomes" id="UP000266895"/>
    </source>
</evidence>
<gene>
    <name evidence="4" type="ORF">NCTC11636_01003</name>
</gene>
<evidence type="ECO:0000256" key="1">
    <source>
        <dbReference type="ARBA" id="ARBA00008645"/>
    </source>
</evidence>
<feature type="domain" description="Peptidase S33 tripeptidyl aminopeptidase-like C-terminal" evidence="2">
    <location>
        <begin position="204"/>
        <end position="246"/>
    </location>
</feature>
<dbReference type="Proteomes" id="UP000266895">
    <property type="component" value="Chromosome"/>
</dbReference>
<dbReference type="PANTHER" id="PTHR22946">
    <property type="entry name" value="DIENELACTONE HYDROLASE DOMAIN-CONTAINING PROTEIN-RELATED"/>
    <property type="match status" value="1"/>
</dbReference>
<dbReference type="InterPro" id="IPR022742">
    <property type="entry name" value="Hydrolase_4"/>
</dbReference>
<dbReference type="KEGG" id="ahw:NCTC11636_01003"/>
<protein>
    <submittedName>
        <fullName evidence="4">Acetoin dehydrogenase E2 subunit dihydrolipoyllysine-residue acetyltransferase</fullName>
    </submittedName>
</protein>
<dbReference type="EMBL" id="LR134350">
    <property type="protein sequence ID" value="VEG27381.1"/>
    <property type="molecule type" value="Genomic_DNA"/>
</dbReference>
<dbReference type="InterPro" id="IPR029058">
    <property type="entry name" value="AB_hydrolase_fold"/>
</dbReference>
<proteinExistence type="inferred from homology"/>
<dbReference type="AlphaFoldDB" id="A0A448HFS7"/>
<dbReference type="InterPro" id="IPR050261">
    <property type="entry name" value="FrsA_esterase"/>
</dbReference>
<sequence length="269" mass="27994">MNDYLAREMSAPVAGAPDPAGLGPAVQALVYVPREAAAGRVRAPLVVCCHGLGESGLRVAPVAQRLAAAGAVAVCPTFRGGGAPTAGETTGMSVLTELADLEAVLAAAWSWPFVDTGRTALFGRSLGGLVAVLAAARRPAQVAALVLWYPALRAPAGLRARFSTPAAVPDRFSHGVDDGQMVLGRRYAQDMWGLDVEAQLAALRRPVLLVHGDRDRAVPIEVSEAALRTLTDARLIRVAGAGHGFGDERFELAVTASTDFLSWAGVLED</sequence>